<keyword evidence="6" id="KW-0862">Zinc</keyword>
<keyword evidence="5 9" id="KW-0863">Zinc-finger</keyword>
<feature type="domain" description="RING-type" evidence="10">
    <location>
        <begin position="35"/>
        <end position="76"/>
    </location>
</feature>
<evidence type="ECO:0000256" key="4">
    <source>
        <dbReference type="ARBA" id="ARBA00022723"/>
    </source>
</evidence>
<keyword evidence="3" id="KW-0808">Transferase</keyword>
<dbReference type="Gene3D" id="3.30.40.10">
    <property type="entry name" value="Zinc/RING finger domain, C3HC4 (zinc finger)"/>
    <property type="match status" value="1"/>
</dbReference>
<dbReference type="InterPro" id="IPR017907">
    <property type="entry name" value="Znf_RING_CS"/>
</dbReference>
<dbReference type="SMART" id="SM00184">
    <property type="entry name" value="RING"/>
    <property type="match status" value="1"/>
</dbReference>
<evidence type="ECO:0000256" key="1">
    <source>
        <dbReference type="ARBA" id="ARBA00000900"/>
    </source>
</evidence>
<evidence type="ECO:0000256" key="2">
    <source>
        <dbReference type="ARBA" id="ARBA00012483"/>
    </source>
</evidence>
<dbReference type="Proteomes" id="UP001630127">
    <property type="component" value="Unassembled WGS sequence"/>
</dbReference>
<dbReference type="InterPro" id="IPR001841">
    <property type="entry name" value="Znf_RING"/>
</dbReference>
<gene>
    <name evidence="11" type="ORF">ACH5RR_033444</name>
</gene>
<sequence>MDSSPSLSCTGKSSKFHSRTFTAKSLKKSITGKSCSICLSAVEDRRAAVVNPCMHAYCIGCIRKWSNFKRKCPLCNSGFDSWFFNINLSSQTFQKERLPIPAAPTEGKDVISQDIQARRRRLIHERRRLIRRSREELNAFISSRTRELPRQRAFGRRGEEDPDVIAKRVLQWRASIYRQRLQAVPFSSKNCLMPQLVGSGDAQRMLLRRIEPWIQRELHAVLGDPDPSVIVHVVTSLFISTYQQKQHCPSAQLRVQNDFLAPLRPFLDEKTEMFWHELRCFAESSLLMDTYDGVVKYNRFSVQVLVGGPQWARNIVSSYIGTKAIRKIHVCSTIGIGLLGYRAAGLCS</sequence>
<comment type="catalytic activity">
    <reaction evidence="1">
        <text>S-ubiquitinyl-[E2 ubiquitin-conjugating enzyme]-L-cysteine + [acceptor protein]-L-lysine = [E2 ubiquitin-conjugating enzyme]-L-cysteine + N(6)-ubiquitinyl-[acceptor protein]-L-lysine.</text>
        <dbReference type="EC" id="2.3.2.27"/>
    </reaction>
</comment>
<evidence type="ECO:0000313" key="12">
    <source>
        <dbReference type="Proteomes" id="UP001630127"/>
    </source>
</evidence>
<dbReference type="EC" id="2.3.2.27" evidence="2"/>
<dbReference type="SUPFAM" id="SSF57850">
    <property type="entry name" value="RING/U-box"/>
    <property type="match status" value="1"/>
</dbReference>
<proteinExistence type="predicted"/>
<protein>
    <recommendedName>
        <fullName evidence="2">RING-type E3 ubiquitin transferase</fullName>
        <ecNumber evidence="2">2.3.2.27</ecNumber>
    </recommendedName>
</protein>
<keyword evidence="7" id="KW-0805">Transcription regulation</keyword>
<evidence type="ECO:0000256" key="7">
    <source>
        <dbReference type="ARBA" id="ARBA00023015"/>
    </source>
</evidence>
<evidence type="ECO:0000256" key="3">
    <source>
        <dbReference type="ARBA" id="ARBA00022679"/>
    </source>
</evidence>
<accession>A0ABD2YKZ7</accession>
<evidence type="ECO:0000256" key="6">
    <source>
        <dbReference type="ARBA" id="ARBA00022833"/>
    </source>
</evidence>
<dbReference type="PROSITE" id="PS00518">
    <property type="entry name" value="ZF_RING_1"/>
    <property type="match status" value="1"/>
</dbReference>
<dbReference type="AlphaFoldDB" id="A0ABD2YKZ7"/>
<keyword evidence="12" id="KW-1185">Reference proteome</keyword>
<dbReference type="InterPro" id="IPR013083">
    <property type="entry name" value="Znf_RING/FYVE/PHD"/>
</dbReference>
<comment type="caution">
    <text evidence="11">The sequence shown here is derived from an EMBL/GenBank/DDBJ whole genome shotgun (WGS) entry which is preliminary data.</text>
</comment>
<evidence type="ECO:0000259" key="10">
    <source>
        <dbReference type="PROSITE" id="PS50089"/>
    </source>
</evidence>
<dbReference type="GO" id="GO:0061630">
    <property type="term" value="F:ubiquitin protein ligase activity"/>
    <property type="evidence" value="ECO:0007669"/>
    <property type="project" value="UniProtKB-EC"/>
</dbReference>
<evidence type="ECO:0000256" key="9">
    <source>
        <dbReference type="PROSITE-ProRule" id="PRU00175"/>
    </source>
</evidence>
<dbReference type="GO" id="GO:0008270">
    <property type="term" value="F:zinc ion binding"/>
    <property type="evidence" value="ECO:0007669"/>
    <property type="project" value="UniProtKB-KW"/>
</dbReference>
<keyword evidence="4" id="KW-0479">Metal-binding</keyword>
<evidence type="ECO:0000256" key="8">
    <source>
        <dbReference type="ARBA" id="ARBA00023163"/>
    </source>
</evidence>
<name>A0ABD2YKZ7_9GENT</name>
<evidence type="ECO:0000256" key="5">
    <source>
        <dbReference type="ARBA" id="ARBA00022771"/>
    </source>
</evidence>
<dbReference type="PANTHER" id="PTHR46077">
    <property type="entry name" value="E3 UBIQUITIN-PROTEIN LIGASE TOPORS"/>
    <property type="match status" value="1"/>
</dbReference>
<reference evidence="11 12" key="1">
    <citation type="submission" date="2024-11" db="EMBL/GenBank/DDBJ databases">
        <title>A near-complete genome assembly of Cinchona calisaya.</title>
        <authorList>
            <person name="Lian D.C."/>
            <person name="Zhao X.W."/>
            <person name="Wei L."/>
        </authorList>
    </citation>
    <scope>NUCLEOTIDE SEQUENCE [LARGE SCALE GENOMIC DNA]</scope>
    <source>
        <tissue evidence="11">Nenye</tissue>
    </source>
</reference>
<keyword evidence="8" id="KW-0804">Transcription</keyword>
<dbReference type="PANTHER" id="PTHR46077:SF1">
    <property type="entry name" value="TOP1 BINDING ARGININE_SERINE RICH PROTEIN, E3 UBIQUITIN LIGASE"/>
    <property type="match status" value="1"/>
</dbReference>
<dbReference type="PROSITE" id="PS50089">
    <property type="entry name" value="ZF_RING_2"/>
    <property type="match status" value="1"/>
</dbReference>
<organism evidence="11 12">
    <name type="scientific">Cinchona calisaya</name>
    <dbReference type="NCBI Taxonomy" id="153742"/>
    <lineage>
        <taxon>Eukaryota</taxon>
        <taxon>Viridiplantae</taxon>
        <taxon>Streptophyta</taxon>
        <taxon>Embryophyta</taxon>
        <taxon>Tracheophyta</taxon>
        <taxon>Spermatophyta</taxon>
        <taxon>Magnoliopsida</taxon>
        <taxon>eudicotyledons</taxon>
        <taxon>Gunneridae</taxon>
        <taxon>Pentapetalae</taxon>
        <taxon>asterids</taxon>
        <taxon>lamiids</taxon>
        <taxon>Gentianales</taxon>
        <taxon>Rubiaceae</taxon>
        <taxon>Cinchonoideae</taxon>
        <taxon>Cinchoneae</taxon>
        <taxon>Cinchona</taxon>
    </lineage>
</organism>
<dbReference type="EMBL" id="JBJUIK010000013">
    <property type="protein sequence ID" value="KAL3508062.1"/>
    <property type="molecule type" value="Genomic_DNA"/>
</dbReference>
<dbReference type="Pfam" id="PF13639">
    <property type="entry name" value="zf-RING_2"/>
    <property type="match status" value="1"/>
</dbReference>
<evidence type="ECO:0000313" key="11">
    <source>
        <dbReference type="EMBL" id="KAL3508062.1"/>
    </source>
</evidence>